<organism evidence="1">
    <name type="scientific">marine sediment metagenome</name>
    <dbReference type="NCBI Taxonomy" id="412755"/>
    <lineage>
        <taxon>unclassified sequences</taxon>
        <taxon>metagenomes</taxon>
        <taxon>ecological metagenomes</taxon>
    </lineage>
</organism>
<dbReference type="AlphaFoldDB" id="X1GHW0"/>
<proteinExistence type="predicted"/>
<reference evidence="1" key="1">
    <citation type="journal article" date="2014" name="Front. Microbiol.">
        <title>High frequency of phylogenetically diverse reductive dehalogenase-homologous genes in deep subseafloor sedimentary metagenomes.</title>
        <authorList>
            <person name="Kawai M."/>
            <person name="Futagami T."/>
            <person name="Toyoda A."/>
            <person name="Takaki Y."/>
            <person name="Nishi S."/>
            <person name="Hori S."/>
            <person name="Arai W."/>
            <person name="Tsubouchi T."/>
            <person name="Morono Y."/>
            <person name="Uchiyama I."/>
            <person name="Ito T."/>
            <person name="Fujiyama A."/>
            <person name="Inagaki F."/>
            <person name="Takami H."/>
        </authorList>
    </citation>
    <scope>NUCLEOTIDE SEQUENCE</scope>
    <source>
        <strain evidence="1">Expedition CK06-06</strain>
    </source>
</reference>
<dbReference type="EMBL" id="BARU01010038">
    <property type="protein sequence ID" value="GAH44425.1"/>
    <property type="molecule type" value="Genomic_DNA"/>
</dbReference>
<sequence>MFTCRLNRLKVITKEETKQETIIHEKGTLVESIIGVIYLEFGLKVLLRIVPLIQ</sequence>
<gene>
    <name evidence="1" type="ORF">S03H2_19244</name>
</gene>
<evidence type="ECO:0000313" key="1">
    <source>
        <dbReference type="EMBL" id="GAH44425.1"/>
    </source>
</evidence>
<protein>
    <recommendedName>
        <fullName evidence="2">RNase III domain-containing protein</fullName>
    </recommendedName>
</protein>
<comment type="caution">
    <text evidence="1">The sequence shown here is derived from an EMBL/GenBank/DDBJ whole genome shotgun (WGS) entry which is preliminary data.</text>
</comment>
<accession>X1GHW0</accession>
<name>X1GHW0_9ZZZZ</name>
<evidence type="ECO:0008006" key="2">
    <source>
        <dbReference type="Google" id="ProtNLM"/>
    </source>
</evidence>